<comment type="caution">
    <text evidence="1">The sequence shown here is derived from an EMBL/GenBank/DDBJ whole genome shotgun (WGS) entry which is preliminary data.</text>
</comment>
<dbReference type="AlphaFoldDB" id="A0AAV4QFX1"/>
<accession>A0AAV4QFX1</accession>
<gene>
    <name evidence="1" type="ORF">CDAR_101291</name>
</gene>
<dbReference type="EMBL" id="BPLQ01004301">
    <property type="protein sequence ID" value="GIY07142.1"/>
    <property type="molecule type" value="Genomic_DNA"/>
</dbReference>
<name>A0AAV4QFX1_9ARAC</name>
<sequence length="185" mass="20526">MSKPSSYILTIVKQFCENLSLPMRRNPHFGLRNYSSLETASRYSSDRGLILVIKLPTINSAGRRVGALELLSDASPTGALLHCDEECEVASQICPGKAFFVYLNNHETVCENLSLPMRRNPHFGLRNYSTLQTASRPSSDRGLILVIKRPRINSEGRRVGASELCSDDFPTGELLHVVADGDDEF</sequence>
<keyword evidence="2" id="KW-1185">Reference proteome</keyword>
<organism evidence="1 2">
    <name type="scientific">Caerostris darwini</name>
    <dbReference type="NCBI Taxonomy" id="1538125"/>
    <lineage>
        <taxon>Eukaryota</taxon>
        <taxon>Metazoa</taxon>
        <taxon>Ecdysozoa</taxon>
        <taxon>Arthropoda</taxon>
        <taxon>Chelicerata</taxon>
        <taxon>Arachnida</taxon>
        <taxon>Araneae</taxon>
        <taxon>Araneomorphae</taxon>
        <taxon>Entelegynae</taxon>
        <taxon>Araneoidea</taxon>
        <taxon>Araneidae</taxon>
        <taxon>Caerostris</taxon>
    </lineage>
</organism>
<dbReference type="Proteomes" id="UP001054837">
    <property type="component" value="Unassembled WGS sequence"/>
</dbReference>
<protein>
    <submittedName>
        <fullName evidence="1">Uncharacterized protein</fullName>
    </submittedName>
</protein>
<evidence type="ECO:0000313" key="2">
    <source>
        <dbReference type="Proteomes" id="UP001054837"/>
    </source>
</evidence>
<reference evidence="1 2" key="1">
    <citation type="submission" date="2021-06" db="EMBL/GenBank/DDBJ databases">
        <title>Caerostris darwini draft genome.</title>
        <authorList>
            <person name="Kono N."/>
            <person name="Arakawa K."/>
        </authorList>
    </citation>
    <scope>NUCLEOTIDE SEQUENCE [LARGE SCALE GENOMIC DNA]</scope>
</reference>
<proteinExistence type="predicted"/>
<evidence type="ECO:0000313" key="1">
    <source>
        <dbReference type="EMBL" id="GIY07142.1"/>
    </source>
</evidence>